<dbReference type="RefSeq" id="WP_102610553.1">
    <property type="nucleotide sequence ID" value="NZ_CADIKD010000013.1"/>
</dbReference>
<dbReference type="Pfam" id="PF18686">
    <property type="entry name" value="DUF5636"/>
    <property type="match status" value="1"/>
</dbReference>
<dbReference type="EMBL" id="PNYB01000011">
    <property type="protein sequence ID" value="PMS24067.1"/>
    <property type="molecule type" value="Genomic_DNA"/>
</dbReference>
<dbReference type="AlphaFoldDB" id="A0A2N7W3T4"/>
<keyword evidence="3" id="KW-1185">Reference proteome</keyword>
<name>A0A2N7W3T4_9BURK</name>
<proteinExistence type="predicted"/>
<evidence type="ECO:0000259" key="1">
    <source>
        <dbReference type="Pfam" id="PF18686"/>
    </source>
</evidence>
<accession>A0A2N7W3T4</accession>
<gene>
    <name evidence="2" type="ORF">C0Z19_14650</name>
</gene>
<protein>
    <recommendedName>
        <fullName evidence="1">DUF5636 domain-containing protein</fullName>
    </recommendedName>
</protein>
<sequence>MQNLLTTVLARAESQHGFCLGGAQNSTGVQRPAALLLTGVINENKFRSLLRQQMPFKDPTVPYGHGEFSHRIQWYCVIKRAQAFDTQGIAWADLYEWVGTQAHTQAQNWDEEGWANEGLWDALFDRNKYGRDGFNGPYNTAALTDFRSPENLHEHLTTHANMKTDCPLLSTFLAVREAKRTNTAIRVSTAYINDYATKKVFGSGVTYAQLSDSDKTQIDTVVAGKTLLPQPTQQQTPDTVMQKLSALFGGLWW</sequence>
<organism evidence="2 3">
    <name type="scientific">Trinickia soli</name>
    <dbReference type="NCBI Taxonomy" id="380675"/>
    <lineage>
        <taxon>Bacteria</taxon>
        <taxon>Pseudomonadati</taxon>
        <taxon>Pseudomonadota</taxon>
        <taxon>Betaproteobacteria</taxon>
        <taxon>Burkholderiales</taxon>
        <taxon>Burkholderiaceae</taxon>
        <taxon>Trinickia</taxon>
    </lineage>
</organism>
<dbReference type="InterPro" id="IPR040708">
    <property type="entry name" value="DUF5636"/>
</dbReference>
<feature type="domain" description="DUF5636" evidence="1">
    <location>
        <begin position="37"/>
        <end position="161"/>
    </location>
</feature>
<evidence type="ECO:0000313" key="3">
    <source>
        <dbReference type="Proteomes" id="UP000235347"/>
    </source>
</evidence>
<evidence type="ECO:0000313" key="2">
    <source>
        <dbReference type="EMBL" id="PMS24067.1"/>
    </source>
</evidence>
<comment type="caution">
    <text evidence="2">The sequence shown here is derived from an EMBL/GenBank/DDBJ whole genome shotgun (WGS) entry which is preliminary data.</text>
</comment>
<dbReference type="Proteomes" id="UP000235347">
    <property type="component" value="Unassembled WGS sequence"/>
</dbReference>
<reference evidence="2 3" key="1">
    <citation type="submission" date="2018-01" db="EMBL/GenBank/DDBJ databases">
        <title>Whole genome analyses suggest that Burkholderia sensu lato contains two further novel genera in the rhizoxinica-symbiotica group Mycetohabitans gen. nov., and Trinickia gen. nov.: implications for the evolution of diazotrophy and nodulation in the Burkholderiaceae.</title>
        <authorList>
            <person name="Estrada-de los Santos P."/>
            <person name="Palmer M."/>
            <person name="Chavez-Ramirez B."/>
            <person name="Beukes C."/>
            <person name="Steenkamp E.T."/>
            <person name="Hirsch A.M."/>
            <person name="Manyaka P."/>
            <person name="Maluk M."/>
            <person name="Lafos M."/>
            <person name="Crook M."/>
            <person name="Gross E."/>
            <person name="Simon M.F."/>
            <person name="Bueno dos Reis Junior F."/>
            <person name="Poole P.S."/>
            <person name="Venter S.N."/>
            <person name="James E.K."/>
        </authorList>
    </citation>
    <scope>NUCLEOTIDE SEQUENCE [LARGE SCALE GENOMIC DNA]</scope>
    <source>
        <strain evidence="2 3">GP25-8</strain>
    </source>
</reference>